<reference evidence="7 8" key="1">
    <citation type="journal article" date="2011" name="MBio">
        <title>Genome variation in Cryptococcus gattii, an emerging pathogen of immunocompetent hosts.</title>
        <authorList>
            <person name="D'Souza C.A."/>
            <person name="Kronstad J.W."/>
            <person name="Taylor G."/>
            <person name="Warren R."/>
            <person name="Yuen M."/>
            <person name="Hu G."/>
            <person name="Jung W.H."/>
            <person name="Sham A."/>
            <person name="Kidd S.E."/>
            <person name="Tangen K."/>
            <person name="Lee N."/>
            <person name="Zeilmaker T."/>
            <person name="Sawkins J."/>
            <person name="McVicker G."/>
            <person name="Shah S."/>
            <person name="Gnerre S."/>
            <person name="Griggs A."/>
            <person name="Zeng Q."/>
            <person name="Bartlett K."/>
            <person name="Li W."/>
            <person name="Wang X."/>
            <person name="Heitman J."/>
            <person name="Stajich J.E."/>
            <person name="Fraser J.A."/>
            <person name="Meyer W."/>
            <person name="Carter D."/>
            <person name="Schein J."/>
            <person name="Krzywinski M."/>
            <person name="Kwon-Chung K.J."/>
            <person name="Varma A."/>
            <person name="Wang J."/>
            <person name="Brunham R."/>
            <person name="Fyfe M."/>
            <person name="Ouellette B.F."/>
            <person name="Siddiqui A."/>
            <person name="Marra M."/>
            <person name="Jones S."/>
            <person name="Holt R."/>
            <person name="Birren B.W."/>
            <person name="Galagan J.E."/>
            <person name="Cuomo C.A."/>
        </authorList>
    </citation>
    <scope>NUCLEOTIDE SEQUENCE [LARGE SCALE GENOMIC DNA]</scope>
    <source>
        <strain evidence="7 8">R265</strain>
    </source>
</reference>
<gene>
    <name evidence="7" type="ORF">CNBG_2992</name>
</gene>
<dbReference type="InterPro" id="IPR013149">
    <property type="entry name" value="ADH-like_C"/>
</dbReference>
<evidence type="ECO:0000313" key="8">
    <source>
        <dbReference type="Proteomes" id="UP000029445"/>
    </source>
</evidence>
<dbReference type="CDD" id="cd05283">
    <property type="entry name" value="CAD1"/>
    <property type="match status" value="1"/>
</dbReference>
<dbReference type="HOGENOM" id="CLU_026673_20_2_1"/>
<dbReference type="InterPro" id="IPR036291">
    <property type="entry name" value="NAD(P)-bd_dom_sf"/>
</dbReference>
<dbReference type="GO" id="GO:0046872">
    <property type="term" value="F:metal ion binding"/>
    <property type="evidence" value="ECO:0007669"/>
    <property type="project" value="UniProtKB-KW"/>
</dbReference>
<evidence type="ECO:0000256" key="2">
    <source>
        <dbReference type="ARBA" id="ARBA00022723"/>
    </source>
</evidence>
<accession>A0A095CC91</accession>
<dbReference type="SUPFAM" id="SSF50129">
    <property type="entry name" value="GroES-like"/>
    <property type="match status" value="1"/>
</dbReference>
<keyword evidence="4" id="KW-0560">Oxidoreductase</keyword>
<dbReference type="Gene3D" id="3.40.50.720">
    <property type="entry name" value="NAD(P)-binding Rossmann-like Domain"/>
    <property type="match status" value="1"/>
</dbReference>
<dbReference type="FunFam" id="3.40.50.720:FF:000022">
    <property type="entry name" value="Cinnamyl alcohol dehydrogenase"/>
    <property type="match status" value="1"/>
</dbReference>
<dbReference type="InterPro" id="IPR011032">
    <property type="entry name" value="GroES-like_sf"/>
</dbReference>
<dbReference type="GeneID" id="88179304"/>
<dbReference type="InterPro" id="IPR047109">
    <property type="entry name" value="CAD-like"/>
</dbReference>
<evidence type="ECO:0000256" key="1">
    <source>
        <dbReference type="ARBA" id="ARBA00001947"/>
    </source>
</evidence>
<evidence type="ECO:0000256" key="3">
    <source>
        <dbReference type="ARBA" id="ARBA00022833"/>
    </source>
</evidence>
<dbReference type="OrthoDB" id="1879366at2759"/>
<dbReference type="STRING" id="294750.A0A095CC91"/>
<name>A0A095CC91_CRYD2</name>
<dbReference type="InterPro" id="IPR013154">
    <property type="entry name" value="ADH-like_N"/>
</dbReference>
<dbReference type="FunFam" id="3.90.180.10:FF:000061">
    <property type="entry name" value="Unplaced genomic scaffold supercont1.1, whole genome shotgun sequence"/>
    <property type="match status" value="1"/>
</dbReference>
<evidence type="ECO:0000256" key="4">
    <source>
        <dbReference type="ARBA" id="ARBA00023002"/>
    </source>
</evidence>
<dbReference type="GO" id="GO:0016616">
    <property type="term" value="F:oxidoreductase activity, acting on the CH-OH group of donors, NAD or NADP as acceptor"/>
    <property type="evidence" value="ECO:0007669"/>
    <property type="project" value="InterPro"/>
</dbReference>
<dbReference type="SUPFAM" id="SSF51735">
    <property type="entry name" value="NAD(P)-binding Rossmann-fold domains"/>
    <property type="match status" value="1"/>
</dbReference>
<dbReference type="Proteomes" id="UP000029445">
    <property type="component" value="Chromosome 1"/>
</dbReference>
<dbReference type="Pfam" id="PF08240">
    <property type="entry name" value="ADH_N"/>
    <property type="match status" value="1"/>
</dbReference>
<sequence>MVADNEFKGWAGLDEKACDGHMSFQEFAPKKWDEDDVDVKILYCGICGSDVSSLSGEWGPVKDICPQVCGHEIVGEVVRVGSTPENGLKIGDLVGIGAQSDSCRECEWCKEGKENYCATQTITFNYPYNRGPNGKGSIARGGFAKYWRGPSKFAIPIPSGLEPDVAAPMLCGGVTVYSPLARFEIGTKRKRVGVIGVGGLGHMAILFAKAMGAEVTAISRTDAKRKDAFKLGATDYFATGNNLQEAVKAHSRSLDFILCTINPENFPIADYLPLLTPSGIFCIVGVIPTPLQVPPFPLIMDSACIAGSNIGSPKEIAEMFEFAVKHNVKPWIQKWNFDDINKALPSFQEGDPRYRFVLVNVDNGGKL</sequence>
<keyword evidence="8" id="KW-1185">Reference proteome</keyword>
<evidence type="ECO:0000259" key="6">
    <source>
        <dbReference type="Pfam" id="PF08240"/>
    </source>
</evidence>
<dbReference type="Pfam" id="PF00107">
    <property type="entry name" value="ADH_zinc_N"/>
    <property type="match status" value="1"/>
</dbReference>
<dbReference type="OMA" id="MEWGQFE"/>
<evidence type="ECO:0000259" key="5">
    <source>
        <dbReference type="Pfam" id="PF00107"/>
    </source>
</evidence>
<reference evidence="7 8" key="2">
    <citation type="journal article" date="2018" name="Proc. Natl. Acad. Sci.">
        <title>RNAi is a critical determinant of centromere evolution in closely related fungi.</title>
        <authorList>
            <person name="Yadav V."/>
            <person name="Sun S."/>
            <person name="Billmyre R.B."/>
            <person name="Thimmappa B.C."/>
            <person name="Shea T."/>
            <person name="Lintner R."/>
            <person name="Bakkeren G."/>
            <person name="Cuomo C.A."/>
            <person name="Heitman J."/>
            <person name="Sanyal K."/>
        </authorList>
    </citation>
    <scope>NUCLEOTIDE SEQUENCE [LARGE SCALE GENOMIC DNA]</scope>
    <source>
        <strain evidence="7 8">R265</strain>
    </source>
</reference>
<dbReference type="PANTHER" id="PTHR42683">
    <property type="entry name" value="ALDEHYDE REDUCTASE"/>
    <property type="match status" value="1"/>
</dbReference>
<evidence type="ECO:0000313" key="7">
    <source>
        <dbReference type="EMBL" id="KGB77154.1"/>
    </source>
</evidence>
<keyword evidence="2" id="KW-0479">Metal-binding</keyword>
<feature type="domain" description="Alcohol dehydrogenase-like C-terminal" evidence="5">
    <location>
        <begin position="199"/>
        <end position="323"/>
    </location>
</feature>
<keyword evidence="3" id="KW-0862">Zinc</keyword>
<dbReference type="AlphaFoldDB" id="A0A095CC91"/>
<feature type="domain" description="Alcohol dehydrogenase-like N-terminal" evidence="6">
    <location>
        <begin position="34"/>
        <end position="158"/>
    </location>
</feature>
<protein>
    <submittedName>
        <fullName evidence="7">Alcohol dehydrogenase</fullName>
    </submittedName>
</protein>
<dbReference type="Gene3D" id="3.90.180.10">
    <property type="entry name" value="Medium-chain alcohol dehydrogenases, catalytic domain"/>
    <property type="match status" value="1"/>
</dbReference>
<organism evidence="7 8">
    <name type="scientific">Cryptococcus deuterogattii (strain R265)</name>
    <name type="common">Cryptococcus gattii VGII (strain R265)</name>
    <dbReference type="NCBI Taxonomy" id="294750"/>
    <lineage>
        <taxon>Eukaryota</taxon>
        <taxon>Fungi</taxon>
        <taxon>Dikarya</taxon>
        <taxon>Basidiomycota</taxon>
        <taxon>Agaricomycotina</taxon>
        <taxon>Tremellomycetes</taxon>
        <taxon>Tremellales</taxon>
        <taxon>Cryptococcaceae</taxon>
        <taxon>Cryptococcus</taxon>
        <taxon>Cryptococcus gattii species complex</taxon>
    </lineage>
</organism>
<dbReference type="KEGG" id="cdeu:CNBG_2992"/>
<proteinExistence type="predicted"/>
<dbReference type="VEuPathDB" id="FungiDB:CNBG_2992"/>
<dbReference type="EMBL" id="CP025759">
    <property type="protein sequence ID" value="KGB77154.1"/>
    <property type="molecule type" value="Genomic_DNA"/>
</dbReference>
<comment type="cofactor">
    <cofactor evidence="1">
        <name>Zn(2+)</name>
        <dbReference type="ChEBI" id="CHEBI:29105"/>
    </cofactor>
</comment>
<dbReference type="RefSeq" id="XP_062882985.1">
    <property type="nucleotide sequence ID" value="XM_063027030.1"/>
</dbReference>